<feature type="region of interest" description="Disordered" evidence="5">
    <location>
        <begin position="556"/>
        <end position="602"/>
    </location>
</feature>
<feature type="compositionally biased region" description="Basic residues" evidence="5">
    <location>
        <begin position="451"/>
        <end position="463"/>
    </location>
</feature>
<evidence type="ECO:0000256" key="5">
    <source>
        <dbReference type="SAM" id="MobiDB-lite"/>
    </source>
</evidence>
<dbReference type="Pfam" id="PF00176">
    <property type="entry name" value="SNF2-rel_dom"/>
    <property type="match status" value="1"/>
</dbReference>
<dbReference type="GO" id="GO:0005524">
    <property type="term" value="F:ATP binding"/>
    <property type="evidence" value="ECO:0007669"/>
    <property type="project" value="UniProtKB-KW"/>
</dbReference>
<feature type="compositionally biased region" description="Polar residues" evidence="5">
    <location>
        <begin position="358"/>
        <end position="373"/>
    </location>
</feature>
<keyword evidence="4" id="KW-0539">Nucleus</keyword>
<comment type="subcellular location">
    <subcellularLocation>
        <location evidence="1">Nucleus</location>
    </subcellularLocation>
</comment>
<dbReference type="InterPro" id="IPR000330">
    <property type="entry name" value="SNF2_N"/>
</dbReference>
<protein>
    <recommendedName>
        <fullName evidence="10">Helicase ATP-binding domain-containing protein</fullName>
    </recommendedName>
</protein>
<dbReference type="SUPFAM" id="SSF52540">
    <property type="entry name" value="P-loop containing nucleoside triphosphate hydrolases"/>
    <property type="match status" value="1"/>
</dbReference>
<dbReference type="InterPro" id="IPR000953">
    <property type="entry name" value="Chromo/chromo_shadow_dom"/>
</dbReference>
<keyword evidence="9" id="KW-1185">Reference proteome</keyword>
<dbReference type="GO" id="GO:0003677">
    <property type="term" value="F:DNA binding"/>
    <property type="evidence" value="ECO:0007669"/>
    <property type="project" value="TreeGrafter"/>
</dbReference>
<feature type="compositionally biased region" description="Acidic residues" evidence="5">
    <location>
        <begin position="394"/>
        <end position="426"/>
    </location>
</feature>
<dbReference type="OrthoDB" id="5857104at2759"/>
<feature type="compositionally biased region" description="Acidic residues" evidence="5">
    <location>
        <begin position="299"/>
        <end position="317"/>
    </location>
</feature>
<dbReference type="GO" id="GO:0003682">
    <property type="term" value="F:chromatin binding"/>
    <property type="evidence" value="ECO:0007669"/>
    <property type="project" value="TreeGrafter"/>
</dbReference>
<dbReference type="GO" id="GO:0042393">
    <property type="term" value="F:histone binding"/>
    <property type="evidence" value="ECO:0007669"/>
    <property type="project" value="TreeGrafter"/>
</dbReference>
<dbReference type="PROSITE" id="PS50013">
    <property type="entry name" value="CHROMO_2"/>
    <property type="match status" value="1"/>
</dbReference>
<dbReference type="Gene3D" id="3.40.50.10810">
    <property type="entry name" value="Tandem AAA-ATPase domain"/>
    <property type="match status" value="1"/>
</dbReference>
<evidence type="ECO:0000256" key="4">
    <source>
        <dbReference type="ARBA" id="ARBA00023242"/>
    </source>
</evidence>
<dbReference type="GO" id="GO:0005634">
    <property type="term" value="C:nucleus"/>
    <property type="evidence" value="ECO:0007669"/>
    <property type="project" value="UniProtKB-SubCell"/>
</dbReference>
<dbReference type="AlphaFoldDB" id="A0A427YIQ2"/>
<evidence type="ECO:0000313" key="9">
    <source>
        <dbReference type="Proteomes" id="UP000279259"/>
    </source>
</evidence>
<dbReference type="PANTHER" id="PTHR45623:SF17">
    <property type="entry name" value="CHROMODOMAIN-HELICASE-DNA-BINDING PROTEIN 3-RELATED"/>
    <property type="match status" value="1"/>
</dbReference>
<name>A0A427YIQ2_9TREE</name>
<dbReference type="InterPro" id="IPR014001">
    <property type="entry name" value="Helicase_ATP-bd"/>
</dbReference>
<dbReference type="Gene3D" id="3.40.50.300">
    <property type="entry name" value="P-loop containing nucleotide triphosphate hydrolases"/>
    <property type="match status" value="1"/>
</dbReference>
<dbReference type="GO" id="GO:0000785">
    <property type="term" value="C:chromatin"/>
    <property type="evidence" value="ECO:0007669"/>
    <property type="project" value="TreeGrafter"/>
</dbReference>
<evidence type="ECO:0000259" key="7">
    <source>
        <dbReference type="PROSITE" id="PS51192"/>
    </source>
</evidence>
<feature type="region of interest" description="Disordered" evidence="5">
    <location>
        <begin position="447"/>
        <end position="466"/>
    </location>
</feature>
<feature type="compositionally biased region" description="Basic residues" evidence="5">
    <location>
        <begin position="825"/>
        <end position="834"/>
    </location>
</feature>
<feature type="region of interest" description="Disordered" evidence="5">
    <location>
        <begin position="772"/>
        <end position="798"/>
    </location>
</feature>
<feature type="region of interest" description="Disordered" evidence="5">
    <location>
        <begin position="46"/>
        <end position="177"/>
    </location>
</feature>
<feature type="compositionally biased region" description="Basic and acidic residues" evidence="5">
    <location>
        <begin position="336"/>
        <end position="345"/>
    </location>
</feature>
<evidence type="ECO:0000313" key="8">
    <source>
        <dbReference type="EMBL" id="RSH90974.1"/>
    </source>
</evidence>
<dbReference type="STRING" id="1890683.A0A427YIQ2"/>
<feature type="compositionally biased region" description="Basic and acidic residues" evidence="5">
    <location>
        <begin position="556"/>
        <end position="583"/>
    </location>
</feature>
<evidence type="ECO:0000256" key="1">
    <source>
        <dbReference type="ARBA" id="ARBA00004123"/>
    </source>
</evidence>
<feature type="compositionally biased region" description="Basic residues" evidence="5">
    <location>
        <begin position="380"/>
        <end position="390"/>
    </location>
</feature>
<dbReference type="InterPro" id="IPR027417">
    <property type="entry name" value="P-loop_NTPase"/>
</dbReference>
<dbReference type="Proteomes" id="UP000279259">
    <property type="component" value="Unassembled WGS sequence"/>
</dbReference>
<accession>A0A427YIQ2</accession>
<evidence type="ECO:0000256" key="3">
    <source>
        <dbReference type="ARBA" id="ARBA00022840"/>
    </source>
</evidence>
<keyword evidence="3" id="KW-0067">ATP-binding</keyword>
<feature type="compositionally biased region" description="Basic and acidic residues" evidence="5">
    <location>
        <begin position="83"/>
        <end position="93"/>
    </location>
</feature>
<feature type="compositionally biased region" description="Acidic residues" evidence="5">
    <location>
        <begin position="67"/>
        <end position="82"/>
    </location>
</feature>
<feature type="region of interest" description="Disordered" evidence="5">
    <location>
        <begin position="823"/>
        <end position="873"/>
    </location>
</feature>
<sequence>MSRIRNRGSHSTPSRPDRSQSAFPDVDAEREPLEFDLEKELIVAFGSAEAGSSKATAVSSKDIVGSEMDELDEEDKEEEEKEEKDGVEMRFGDDDVMMAVDEDGHGSPGGRGGQDHQLPTHLPSSRSPLFVPRSSSDPLAIDSPSPSPSRSPSFELLDEPGSSASTTPRPLPAARRREGRRNLMPFVEIPLLPLRVLREYALVPPASHPTSQSRQRLLLSPSQSPSPSNESDFEIISPELRLRTMRNKAMRTRSGAGATVHTLADTRTRTQTRTRGRARSGTSDQLMSDGSKEFGGYGSEDEDEEEGSGAEDSEAGSDEMMLRRSKRGTRGAAMKGKREELDWTRKRTRAVARRSESTDPLASTRTSTVSESSFYGRLPRSLRKMPAKRRRDPDAEDELESGSEYLEDADELDESEGPVAVEEDASEALTQHREHCEKCRREPADAILAKTKTKGGRPKKKRKNRDEFDISDDELAHALEGWLECEKCVVASHWGCLASTQQKEVLLALHAEEGPPRPGQPRRRSVGIDETTTFTCARCKASTRCFVCHEERAESAEEKATAVQEQKSESAEAAGEVRPHIEEPGVGADVQTTNPAEEQNSEPAEVPLLFRCVRCKQAAHYEHLKNPFPDPESHSLGEVAEHYHHPTPTAGAWACHQCREWVWGVDMIIAWRPLPADAKEEIKPGEVPSFKAPLPREYLIKWQGRGFRHVTWVPHAWLLSQAAQKLRNFLEKGPSLDLVTDETLAARGDDIAQPTIARVLEEDDKVRAGAKLHRHGHAHKEEDEWKGGGPPPDANAESGLDVAWSTIDRVLDVMLLPPKLVGKTKPSRPAKRQARIISESESETSKAETTMPKVAVTKRPGGIEPPPEDMMDIDTWETRTGRDLDEDDVDEVAGMVTWCFVKWNDLQHDQSTWDTPPPVSGPLYPAFKHALKRYLRARKVEIPILSAAQVQNRDRRLAKIPQTPQEQPECIKGGTLMSFQIEGFSWLTYNHFRRHSCILADDMGLGKTIQIASVLGYLGSDEFKIYPCLVVVPNSTITNWVREFEKWVPHMRVVPYYGESASRKIIKQYELYHKGMQGKPQGLKAHIVLTTYDMITGSEFGVFKSISRWEALCIDEGQRLKSDNSLIFNRLRKLNTAHRILMTGTPLNNNIRELFNLLNFLDPTEFSDLTGLEKKYEQDNLTEDLVKELHDMVRPYILRRIKSEVLKLPPKIEIIVPISLSPVQKHVYKGVLEKNAELLEAILESRKKRLKAATRA</sequence>
<dbReference type="GO" id="GO:0016887">
    <property type="term" value="F:ATP hydrolysis activity"/>
    <property type="evidence" value="ECO:0007669"/>
    <property type="project" value="TreeGrafter"/>
</dbReference>
<feature type="region of interest" description="Disordered" evidence="5">
    <location>
        <begin position="206"/>
        <end position="441"/>
    </location>
</feature>
<dbReference type="PROSITE" id="PS51192">
    <property type="entry name" value="HELICASE_ATP_BIND_1"/>
    <property type="match status" value="1"/>
</dbReference>
<dbReference type="SMART" id="SM00298">
    <property type="entry name" value="CHROMO"/>
    <property type="match status" value="1"/>
</dbReference>
<dbReference type="GO" id="GO:0140658">
    <property type="term" value="F:ATP-dependent chromatin remodeler activity"/>
    <property type="evidence" value="ECO:0007669"/>
    <property type="project" value="TreeGrafter"/>
</dbReference>
<dbReference type="InterPro" id="IPR016197">
    <property type="entry name" value="Chromo-like_dom_sf"/>
</dbReference>
<feature type="domain" description="Helicase ATP-binding" evidence="7">
    <location>
        <begin position="988"/>
        <end position="1164"/>
    </location>
</feature>
<dbReference type="SUPFAM" id="SSF54160">
    <property type="entry name" value="Chromo domain-like"/>
    <property type="match status" value="1"/>
</dbReference>
<dbReference type="Gene3D" id="2.40.50.40">
    <property type="match status" value="1"/>
</dbReference>
<evidence type="ECO:0000256" key="2">
    <source>
        <dbReference type="ARBA" id="ARBA00022741"/>
    </source>
</evidence>
<feature type="domain" description="Chromo" evidence="6">
    <location>
        <begin position="677"/>
        <end position="732"/>
    </location>
</feature>
<feature type="compositionally biased region" description="Polar residues" evidence="5">
    <location>
        <begin position="9"/>
        <end position="22"/>
    </location>
</feature>
<organism evidence="8 9">
    <name type="scientific">Saitozyma podzolica</name>
    <dbReference type="NCBI Taxonomy" id="1890683"/>
    <lineage>
        <taxon>Eukaryota</taxon>
        <taxon>Fungi</taxon>
        <taxon>Dikarya</taxon>
        <taxon>Basidiomycota</taxon>
        <taxon>Agaricomycotina</taxon>
        <taxon>Tremellomycetes</taxon>
        <taxon>Tremellales</taxon>
        <taxon>Trimorphomycetaceae</taxon>
        <taxon>Saitozyma</taxon>
    </lineage>
</organism>
<keyword evidence="2" id="KW-0547">Nucleotide-binding</keyword>
<feature type="compositionally biased region" description="Low complexity" evidence="5">
    <location>
        <begin position="211"/>
        <end position="228"/>
    </location>
</feature>
<feature type="compositionally biased region" description="Polar residues" evidence="5">
    <location>
        <begin position="590"/>
        <end position="602"/>
    </location>
</feature>
<dbReference type="SMART" id="SM00487">
    <property type="entry name" value="DEXDc"/>
    <property type="match status" value="1"/>
</dbReference>
<proteinExistence type="predicted"/>
<feature type="compositionally biased region" description="Polar residues" evidence="5">
    <location>
        <begin position="122"/>
        <end position="137"/>
    </location>
</feature>
<feature type="region of interest" description="Disordered" evidence="5">
    <location>
        <begin position="1"/>
        <end position="31"/>
    </location>
</feature>
<comment type="caution">
    <text evidence="8">The sequence shown here is derived from an EMBL/GenBank/DDBJ whole genome shotgun (WGS) entry which is preliminary data.</text>
</comment>
<gene>
    <name evidence="8" type="ORF">EHS25_010150</name>
</gene>
<reference evidence="8 9" key="1">
    <citation type="submission" date="2018-11" db="EMBL/GenBank/DDBJ databases">
        <title>Genome sequence of Saitozyma podzolica DSM 27192.</title>
        <authorList>
            <person name="Aliyu H."/>
            <person name="Gorte O."/>
            <person name="Ochsenreither K."/>
        </authorList>
    </citation>
    <scope>NUCLEOTIDE SEQUENCE [LARGE SCALE GENOMIC DNA]</scope>
    <source>
        <strain evidence="8 9">DSM 27192</strain>
    </source>
</reference>
<dbReference type="InterPro" id="IPR038718">
    <property type="entry name" value="SNF2-like_sf"/>
</dbReference>
<dbReference type="PANTHER" id="PTHR45623">
    <property type="entry name" value="CHROMODOMAIN-HELICASE-DNA-BINDING PROTEIN 3-RELATED-RELATED"/>
    <property type="match status" value="1"/>
</dbReference>
<evidence type="ECO:0000259" key="6">
    <source>
        <dbReference type="PROSITE" id="PS50013"/>
    </source>
</evidence>
<dbReference type="EMBL" id="RSCD01000009">
    <property type="protein sequence ID" value="RSH90974.1"/>
    <property type="molecule type" value="Genomic_DNA"/>
</dbReference>
<feature type="compositionally biased region" description="Basic and acidic residues" evidence="5">
    <location>
        <begin position="430"/>
        <end position="441"/>
    </location>
</feature>
<evidence type="ECO:0008006" key="10">
    <source>
        <dbReference type="Google" id="ProtNLM"/>
    </source>
</evidence>